<reference evidence="1" key="5">
    <citation type="journal article" date="2021" name="G3 (Bethesda)">
        <title>Aegilops tauschii genome assembly Aet v5.0 features greater sequence contiguity and improved annotation.</title>
        <authorList>
            <person name="Wang L."/>
            <person name="Zhu T."/>
            <person name="Rodriguez J.C."/>
            <person name="Deal K.R."/>
            <person name="Dubcovsky J."/>
            <person name="McGuire P.E."/>
            <person name="Lux T."/>
            <person name="Spannagl M."/>
            <person name="Mayer K.F.X."/>
            <person name="Baldrich P."/>
            <person name="Meyers B.C."/>
            <person name="Huo N."/>
            <person name="Gu Y.Q."/>
            <person name="Zhou H."/>
            <person name="Devos K.M."/>
            <person name="Bennetzen J.L."/>
            <person name="Unver T."/>
            <person name="Budak H."/>
            <person name="Gulick P.J."/>
            <person name="Galiba G."/>
            <person name="Kalapos B."/>
            <person name="Nelson D.R."/>
            <person name="Li P."/>
            <person name="You F.M."/>
            <person name="Luo M.C."/>
            <person name="Dvorak J."/>
        </authorList>
    </citation>
    <scope>NUCLEOTIDE SEQUENCE [LARGE SCALE GENOMIC DNA]</scope>
    <source>
        <strain evidence="1">cv. AL8/78</strain>
    </source>
</reference>
<dbReference type="Gramene" id="AET3Gv20220400.2">
    <property type="protein sequence ID" value="AET3Gv20220400.2"/>
    <property type="gene ID" value="AET3Gv20220400"/>
</dbReference>
<keyword evidence="2" id="KW-1185">Reference proteome</keyword>
<reference evidence="2" key="2">
    <citation type="journal article" date="2017" name="Nat. Plants">
        <title>The Aegilops tauschii genome reveals multiple impacts of transposons.</title>
        <authorList>
            <person name="Zhao G."/>
            <person name="Zou C."/>
            <person name="Li K."/>
            <person name="Wang K."/>
            <person name="Li T."/>
            <person name="Gao L."/>
            <person name="Zhang X."/>
            <person name="Wang H."/>
            <person name="Yang Z."/>
            <person name="Liu X."/>
            <person name="Jiang W."/>
            <person name="Mao L."/>
            <person name="Kong X."/>
            <person name="Jiao Y."/>
            <person name="Jia J."/>
        </authorList>
    </citation>
    <scope>NUCLEOTIDE SEQUENCE [LARGE SCALE GENOMIC DNA]</scope>
    <source>
        <strain evidence="2">cv. AL8/78</strain>
    </source>
</reference>
<proteinExistence type="predicted"/>
<dbReference type="InterPro" id="IPR038985">
    <property type="entry name" value="OPRN-like"/>
</dbReference>
<evidence type="ECO:0000313" key="1">
    <source>
        <dbReference type="EnsemblPlants" id="AET3Gv20220400.2"/>
    </source>
</evidence>
<reference evidence="1" key="4">
    <citation type="submission" date="2019-03" db="UniProtKB">
        <authorList>
            <consortium name="EnsemblPlants"/>
        </authorList>
    </citation>
    <scope>IDENTIFICATION</scope>
</reference>
<organism evidence="1 2">
    <name type="scientific">Aegilops tauschii subsp. strangulata</name>
    <name type="common">Goatgrass</name>
    <dbReference type="NCBI Taxonomy" id="200361"/>
    <lineage>
        <taxon>Eukaryota</taxon>
        <taxon>Viridiplantae</taxon>
        <taxon>Streptophyta</taxon>
        <taxon>Embryophyta</taxon>
        <taxon>Tracheophyta</taxon>
        <taxon>Spermatophyta</taxon>
        <taxon>Magnoliopsida</taxon>
        <taxon>Liliopsida</taxon>
        <taxon>Poales</taxon>
        <taxon>Poaceae</taxon>
        <taxon>BOP clade</taxon>
        <taxon>Pooideae</taxon>
        <taxon>Triticodae</taxon>
        <taxon>Triticeae</taxon>
        <taxon>Triticinae</taxon>
        <taxon>Aegilops</taxon>
    </lineage>
</organism>
<sequence length="53" mass="5930">TKYALKSSIISLLTWKSSSSDIAAMRQLLVDQPNIPKDEVQSVFDIIFADEIC</sequence>
<dbReference type="PANTHER" id="PTHR37904">
    <property type="entry name" value="OS10G0566900 PROTEIN"/>
    <property type="match status" value="1"/>
</dbReference>
<reference evidence="2" key="1">
    <citation type="journal article" date="2014" name="Science">
        <title>Ancient hybridizations among the ancestral genomes of bread wheat.</title>
        <authorList>
            <consortium name="International Wheat Genome Sequencing Consortium,"/>
            <person name="Marcussen T."/>
            <person name="Sandve S.R."/>
            <person name="Heier L."/>
            <person name="Spannagl M."/>
            <person name="Pfeifer M."/>
            <person name="Jakobsen K.S."/>
            <person name="Wulff B.B."/>
            <person name="Steuernagel B."/>
            <person name="Mayer K.F."/>
            <person name="Olsen O.A."/>
        </authorList>
    </citation>
    <scope>NUCLEOTIDE SEQUENCE [LARGE SCALE GENOMIC DNA]</scope>
    <source>
        <strain evidence="2">cv. AL8/78</strain>
    </source>
</reference>
<dbReference type="Proteomes" id="UP000015105">
    <property type="component" value="Chromosome 3D"/>
</dbReference>
<dbReference type="PANTHER" id="PTHR37904:SF2">
    <property type="entry name" value="OS10G0566900 PROTEIN"/>
    <property type="match status" value="1"/>
</dbReference>
<name>A0A453E4I5_AEGTS</name>
<dbReference type="EnsemblPlants" id="AET3Gv20220400.2">
    <property type="protein sequence ID" value="AET3Gv20220400.2"/>
    <property type="gene ID" value="AET3Gv20220400"/>
</dbReference>
<protein>
    <submittedName>
        <fullName evidence="1">Uncharacterized protein</fullName>
    </submittedName>
</protein>
<reference evidence="1" key="3">
    <citation type="journal article" date="2017" name="Nature">
        <title>Genome sequence of the progenitor of the wheat D genome Aegilops tauschii.</title>
        <authorList>
            <person name="Luo M.C."/>
            <person name="Gu Y.Q."/>
            <person name="Puiu D."/>
            <person name="Wang H."/>
            <person name="Twardziok S.O."/>
            <person name="Deal K.R."/>
            <person name="Huo N."/>
            <person name="Zhu T."/>
            <person name="Wang L."/>
            <person name="Wang Y."/>
            <person name="McGuire P.E."/>
            <person name="Liu S."/>
            <person name="Long H."/>
            <person name="Ramasamy R.K."/>
            <person name="Rodriguez J.C."/>
            <person name="Van S.L."/>
            <person name="Yuan L."/>
            <person name="Wang Z."/>
            <person name="Xia Z."/>
            <person name="Xiao L."/>
            <person name="Anderson O.D."/>
            <person name="Ouyang S."/>
            <person name="Liang Y."/>
            <person name="Zimin A.V."/>
            <person name="Pertea G."/>
            <person name="Qi P."/>
            <person name="Bennetzen J.L."/>
            <person name="Dai X."/>
            <person name="Dawson M.W."/>
            <person name="Muller H.G."/>
            <person name="Kugler K."/>
            <person name="Rivarola-Duarte L."/>
            <person name="Spannagl M."/>
            <person name="Mayer K.F.X."/>
            <person name="Lu F.H."/>
            <person name="Bevan M.W."/>
            <person name="Leroy P."/>
            <person name="Li P."/>
            <person name="You F.M."/>
            <person name="Sun Q."/>
            <person name="Liu Z."/>
            <person name="Lyons E."/>
            <person name="Wicker T."/>
            <person name="Salzberg S.L."/>
            <person name="Devos K.M."/>
            <person name="Dvorak J."/>
        </authorList>
    </citation>
    <scope>NUCLEOTIDE SEQUENCE [LARGE SCALE GENOMIC DNA]</scope>
    <source>
        <strain evidence="1">cv. AL8/78</strain>
    </source>
</reference>
<evidence type="ECO:0000313" key="2">
    <source>
        <dbReference type="Proteomes" id="UP000015105"/>
    </source>
</evidence>
<accession>A0A453E4I5</accession>
<dbReference type="AlphaFoldDB" id="A0A453E4I5"/>